<dbReference type="InterPro" id="IPR001320">
    <property type="entry name" value="Iontro_rcpt_C"/>
</dbReference>
<feature type="transmembrane region" description="Helical" evidence="9">
    <location>
        <begin position="558"/>
        <end position="577"/>
    </location>
</feature>
<dbReference type="SUPFAM" id="SSF53850">
    <property type="entry name" value="Periplasmic binding protein-like II"/>
    <property type="match status" value="1"/>
</dbReference>
<dbReference type="PANTHER" id="PTHR42643:SF38">
    <property type="entry name" value="IONOTROPIC RECEPTOR 100A"/>
    <property type="match status" value="1"/>
</dbReference>
<dbReference type="eggNOG" id="KOG1052">
    <property type="taxonomic scope" value="Eukaryota"/>
</dbReference>
<sequence>MRNVDEVLDLVFPELSRWILVVCKNTCERNRINYDDIHRNYVIITPIDTDNPERTPIILRNQIIHLSRSNAWNPRGRFVVALSNSFKNSSLKVQRIFEELWDHKIINVVVLVPSFEERSEMESVLKAYTWYPYENSDRCIEVDEVALLDTWVRGHFIKDADLFPPKTGLDLHGCPLRILTQPTIFTVLDPCFTYVNRPGVYKISYRDGWEIRLLNIITRKMNMTEEYLLPVKDFWNLTDDKGDFAGFTRELLQNRADLAVGLLVVRDDVPIEATRPYHWGQLSWYVPCGSIYPRWMSISRMFSGSLWASVMMSVLISVPVIMLLERLSEDSVYTTGSNVLSDTWAVILSVSVPEMPRKWSLRCFFMSWVFYSLAIDTVFQTYLTSFLTDPGVIPHEKNVEELARSDIKLGLSFRDGVFYEDKNDVQSRRIMSKKVECEDQTTCFIWATKYKNLSILFSDILYKFLISINRPEETNSKSLCEIEDGVVERGPVVMVLPKGSCLFDRINDILLHVVESGIFAEWVKITDYIQMVKTKAFFPYGLSDEYFKLSLEHLQSGFYLLLIGYFASFIIFVAEFLRKFVLST</sequence>
<evidence type="ECO:0000256" key="7">
    <source>
        <dbReference type="ARBA" id="ARBA00023170"/>
    </source>
</evidence>
<keyword evidence="5 9" id="KW-1133">Transmembrane helix</keyword>
<evidence type="ECO:0000256" key="9">
    <source>
        <dbReference type="SAM" id="Phobius"/>
    </source>
</evidence>
<protein>
    <submittedName>
        <fullName evidence="12">Uncharacterized protein</fullName>
    </submittedName>
</protein>
<dbReference type="InterPro" id="IPR056198">
    <property type="entry name" value="LBD_receptor"/>
</dbReference>
<evidence type="ECO:0000256" key="5">
    <source>
        <dbReference type="ARBA" id="ARBA00022989"/>
    </source>
</evidence>
<dbReference type="InterPro" id="IPR052192">
    <property type="entry name" value="Insect_Ionotropic_Sensory_Rcpt"/>
</dbReference>
<organism evidence="12 13">
    <name type="scientific">Zootermopsis nevadensis</name>
    <name type="common">Dampwood termite</name>
    <dbReference type="NCBI Taxonomy" id="136037"/>
    <lineage>
        <taxon>Eukaryota</taxon>
        <taxon>Metazoa</taxon>
        <taxon>Ecdysozoa</taxon>
        <taxon>Arthropoda</taxon>
        <taxon>Hexapoda</taxon>
        <taxon>Insecta</taxon>
        <taxon>Pterygota</taxon>
        <taxon>Neoptera</taxon>
        <taxon>Polyneoptera</taxon>
        <taxon>Dictyoptera</taxon>
        <taxon>Blattodea</taxon>
        <taxon>Blattoidea</taxon>
        <taxon>Termitoidae</taxon>
        <taxon>Termopsidae</taxon>
        <taxon>Zootermopsis</taxon>
    </lineage>
</organism>
<evidence type="ECO:0000256" key="4">
    <source>
        <dbReference type="ARBA" id="ARBA00022692"/>
    </source>
</evidence>
<dbReference type="GO" id="GO:0015276">
    <property type="term" value="F:ligand-gated monoatomic ion channel activity"/>
    <property type="evidence" value="ECO:0007669"/>
    <property type="project" value="InterPro"/>
</dbReference>
<dbReference type="FunCoup" id="A0A067QWS4">
    <property type="interactions" value="68"/>
</dbReference>
<keyword evidence="13" id="KW-1185">Reference proteome</keyword>
<dbReference type="InParanoid" id="A0A067QWS4"/>
<evidence type="ECO:0000256" key="8">
    <source>
        <dbReference type="ARBA" id="ARBA00023180"/>
    </source>
</evidence>
<evidence type="ECO:0000256" key="2">
    <source>
        <dbReference type="ARBA" id="ARBA00008685"/>
    </source>
</evidence>
<keyword evidence="3" id="KW-1003">Cell membrane</keyword>
<keyword evidence="6 9" id="KW-0472">Membrane</keyword>
<keyword evidence="8" id="KW-0325">Glycoprotein</keyword>
<evidence type="ECO:0000259" key="10">
    <source>
        <dbReference type="Pfam" id="PF00060"/>
    </source>
</evidence>
<evidence type="ECO:0000256" key="1">
    <source>
        <dbReference type="ARBA" id="ARBA00004651"/>
    </source>
</evidence>
<accession>A0A067QWS4</accession>
<comment type="subcellular location">
    <subcellularLocation>
        <location evidence="1">Cell membrane</location>
        <topology evidence="1">Multi-pass membrane protein</topology>
    </subcellularLocation>
</comment>
<evidence type="ECO:0000313" key="12">
    <source>
        <dbReference type="EMBL" id="KDR14782.1"/>
    </source>
</evidence>
<proteinExistence type="inferred from homology"/>
<evidence type="ECO:0000256" key="6">
    <source>
        <dbReference type="ARBA" id="ARBA00023136"/>
    </source>
</evidence>
<comment type="similarity">
    <text evidence="2">Belongs to the glutamate-gated ion channel (TC 1.A.10.1) family.</text>
</comment>
<evidence type="ECO:0000259" key="11">
    <source>
        <dbReference type="Pfam" id="PF24061"/>
    </source>
</evidence>
<dbReference type="OMA" id="VIFICES"/>
<keyword evidence="4 9" id="KW-0812">Transmembrane</keyword>
<dbReference type="Pfam" id="PF24061">
    <property type="entry name" value="LBD_receptor"/>
    <property type="match status" value="1"/>
</dbReference>
<dbReference type="Gene3D" id="1.10.287.70">
    <property type="match status" value="1"/>
</dbReference>
<name>A0A067QWS4_ZOONE</name>
<dbReference type="GO" id="GO:0005886">
    <property type="term" value="C:plasma membrane"/>
    <property type="evidence" value="ECO:0007669"/>
    <property type="project" value="UniProtKB-SubCell"/>
</dbReference>
<feature type="domain" description="Putative ionotropic receptor ligand binding" evidence="11">
    <location>
        <begin position="73"/>
        <end position="167"/>
    </location>
</feature>
<gene>
    <name evidence="12" type="ORF">L798_11575</name>
</gene>
<dbReference type="EMBL" id="KK852864">
    <property type="protein sequence ID" value="KDR14782.1"/>
    <property type="molecule type" value="Genomic_DNA"/>
</dbReference>
<dbReference type="Gene3D" id="3.40.190.10">
    <property type="entry name" value="Periplasmic binding protein-like II"/>
    <property type="match status" value="1"/>
</dbReference>
<evidence type="ECO:0000313" key="13">
    <source>
        <dbReference type="Proteomes" id="UP000027135"/>
    </source>
</evidence>
<dbReference type="Proteomes" id="UP000027135">
    <property type="component" value="Unassembled WGS sequence"/>
</dbReference>
<dbReference type="GO" id="GO:0050906">
    <property type="term" value="P:detection of stimulus involved in sensory perception"/>
    <property type="evidence" value="ECO:0007669"/>
    <property type="project" value="UniProtKB-ARBA"/>
</dbReference>
<reference evidence="12 13" key="1">
    <citation type="journal article" date="2014" name="Nat. Commun.">
        <title>Molecular traces of alternative social organization in a termite genome.</title>
        <authorList>
            <person name="Terrapon N."/>
            <person name="Li C."/>
            <person name="Robertson H.M."/>
            <person name="Ji L."/>
            <person name="Meng X."/>
            <person name="Booth W."/>
            <person name="Chen Z."/>
            <person name="Childers C.P."/>
            <person name="Glastad K.M."/>
            <person name="Gokhale K."/>
            <person name="Gowin J."/>
            <person name="Gronenberg W."/>
            <person name="Hermansen R.A."/>
            <person name="Hu H."/>
            <person name="Hunt B.G."/>
            <person name="Huylmans A.K."/>
            <person name="Khalil S.M."/>
            <person name="Mitchell R.D."/>
            <person name="Munoz-Torres M.C."/>
            <person name="Mustard J.A."/>
            <person name="Pan H."/>
            <person name="Reese J.T."/>
            <person name="Scharf M.E."/>
            <person name="Sun F."/>
            <person name="Vogel H."/>
            <person name="Xiao J."/>
            <person name="Yang W."/>
            <person name="Yang Z."/>
            <person name="Yang Z."/>
            <person name="Zhou J."/>
            <person name="Zhu J."/>
            <person name="Brent C.S."/>
            <person name="Elsik C.G."/>
            <person name="Goodisman M.A."/>
            <person name="Liberles D.A."/>
            <person name="Roe R.M."/>
            <person name="Vargo E.L."/>
            <person name="Vilcinskas A."/>
            <person name="Wang J."/>
            <person name="Bornberg-Bauer E."/>
            <person name="Korb J."/>
            <person name="Zhang G."/>
            <person name="Liebig J."/>
        </authorList>
    </citation>
    <scope>NUCLEOTIDE SEQUENCE [LARGE SCALE GENOMIC DNA]</scope>
    <source>
        <tissue evidence="12">Whole organism</tissue>
    </source>
</reference>
<keyword evidence="7" id="KW-0675">Receptor</keyword>
<dbReference type="PANTHER" id="PTHR42643">
    <property type="entry name" value="IONOTROPIC RECEPTOR 20A-RELATED"/>
    <property type="match status" value="1"/>
</dbReference>
<evidence type="ECO:0000256" key="3">
    <source>
        <dbReference type="ARBA" id="ARBA00022475"/>
    </source>
</evidence>
<feature type="domain" description="Ionotropic glutamate receptor C-terminal" evidence="10">
    <location>
        <begin position="305"/>
        <end position="457"/>
    </location>
</feature>
<dbReference type="Pfam" id="PF00060">
    <property type="entry name" value="Lig_chan"/>
    <property type="match status" value="1"/>
</dbReference>
<dbReference type="AlphaFoldDB" id="A0A067QWS4"/>